<accession>A0AAE0Y8R5</accession>
<reference evidence="2" key="1">
    <citation type="journal article" date="2023" name="G3 (Bethesda)">
        <title>A reference genome for the long-term kleptoplast-retaining sea slug Elysia crispata morphotype clarki.</title>
        <authorList>
            <person name="Eastman K.E."/>
            <person name="Pendleton A.L."/>
            <person name="Shaikh M.A."/>
            <person name="Suttiyut T."/>
            <person name="Ogas R."/>
            <person name="Tomko P."/>
            <person name="Gavelis G."/>
            <person name="Widhalm J.R."/>
            <person name="Wisecaver J.H."/>
        </authorList>
    </citation>
    <scope>NUCLEOTIDE SEQUENCE</scope>
    <source>
        <strain evidence="2">ECLA1</strain>
    </source>
</reference>
<dbReference type="Proteomes" id="UP001283361">
    <property type="component" value="Unassembled WGS sequence"/>
</dbReference>
<protein>
    <submittedName>
        <fullName evidence="2">Uncharacterized protein</fullName>
    </submittedName>
</protein>
<evidence type="ECO:0000256" key="1">
    <source>
        <dbReference type="SAM" id="MobiDB-lite"/>
    </source>
</evidence>
<dbReference type="AlphaFoldDB" id="A0AAE0Y8R5"/>
<evidence type="ECO:0000313" key="2">
    <source>
        <dbReference type="EMBL" id="KAK3736840.1"/>
    </source>
</evidence>
<keyword evidence="3" id="KW-1185">Reference proteome</keyword>
<feature type="region of interest" description="Disordered" evidence="1">
    <location>
        <begin position="27"/>
        <end position="51"/>
    </location>
</feature>
<gene>
    <name evidence="2" type="ORF">RRG08_000590</name>
</gene>
<comment type="caution">
    <text evidence="2">The sequence shown here is derived from an EMBL/GenBank/DDBJ whole genome shotgun (WGS) entry which is preliminary data.</text>
</comment>
<name>A0AAE0Y8R5_9GAST</name>
<proteinExistence type="predicted"/>
<evidence type="ECO:0000313" key="3">
    <source>
        <dbReference type="Proteomes" id="UP001283361"/>
    </source>
</evidence>
<sequence>MILRFSKLSHLIVQGSCLKFDKATGSAVKQDDEDGSGDPDQSPPRYCSPAPSITYKVRLQGQDMRRMRGRERPADLYIMDWPQLKHTDTHTSDHHSIHSHILKTSHPSLKLTMTSMSDFLEKFQRNDEVRSSSDILAQIQLAVNADGELCYAQRRVCGPSTFGTVSRSQPNM</sequence>
<dbReference type="EMBL" id="JAWDGP010006684">
    <property type="protein sequence ID" value="KAK3736840.1"/>
    <property type="molecule type" value="Genomic_DNA"/>
</dbReference>
<organism evidence="2 3">
    <name type="scientific">Elysia crispata</name>
    <name type="common">lettuce slug</name>
    <dbReference type="NCBI Taxonomy" id="231223"/>
    <lineage>
        <taxon>Eukaryota</taxon>
        <taxon>Metazoa</taxon>
        <taxon>Spiralia</taxon>
        <taxon>Lophotrochozoa</taxon>
        <taxon>Mollusca</taxon>
        <taxon>Gastropoda</taxon>
        <taxon>Heterobranchia</taxon>
        <taxon>Euthyneura</taxon>
        <taxon>Panpulmonata</taxon>
        <taxon>Sacoglossa</taxon>
        <taxon>Placobranchoidea</taxon>
        <taxon>Plakobranchidae</taxon>
        <taxon>Elysia</taxon>
    </lineage>
</organism>